<organism evidence="1 2">
    <name type="scientific">Cuscuta campestris</name>
    <dbReference type="NCBI Taxonomy" id="132261"/>
    <lineage>
        <taxon>Eukaryota</taxon>
        <taxon>Viridiplantae</taxon>
        <taxon>Streptophyta</taxon>
        <taxon>Embryophyta</taxon>
        <taxon>Tracheophyta</taxon>
        <taxon>Spermatophyta</taxon>
        <taxon>Magnoliopsida</taxon>
        <taxon>eudicotyledons</taxon>
        <taxon>Gunneridae</taxon>
        <taxon>Pentapetalae</taxon>
        <taxon>asterids</taxon>
        <taxon>lamiids</taxon>
        <taxon>Solanales</taxon>
        <taxon>Convolvulaceae</taxon>
        <taxon>Cuscuteae</taxon>
        <taxon>Cuscuta</taxon>
        <taxon>Cuscuta subgen. Grammica</taxon>
        <taxon>Cuscuta sect. Cleistogrammica</taxon>
    </lineage>
</organism>
<proteinExistence type="predicted"/>
<dbReference type="EMBL" id="OOIL02000002">
    <property type="protein sequence ID" value="VFQ58943.1"/>
    <property type="molecule type" value="Genomic_DNA"/>
</dbReference>
<sequence>MFQRLRRHSASPRSAKSTHCTRLLNTRRERTALLHKENVVMTANNQVMVDRPSRSSTKRSACSVLTV</sequence>
<dbReference type="Proteomes" id="UP000595140">
    <property type="component" value="Unassembled WGS sequence"/>
</dbReference>
<name>A0A484K030_9ASTE</name>
<gene>
    <name evidence="1" type="ORF">CCAM_LOCUS719</name>
</gene>
<evidence type="ECO:0000313" key="2">
    <source>
        <dbReference type="Proteomes" id="UP000595140"/>
    </source>
</evidence>
<dbReference type="AlphaFoldDB" id="A0A484K030"/>
<keyword evidence="2" id="KW-1185">Reference proteome</keyword>
<reference evidence="1 2" key="1">
    <citation type="submission" date="2018-04" db="EMBL/GenBank/DDBJ databases">
        <authorList>
            <person name="Vogel A."/>
        </authorList>
    </citation>
    <scope>NUCLEOTIDE SEQUENCE [LARGE SCALE GENOMIC DNA]</scope>
</reference>
<protein>
    <submittedName>
        <fullName evidence="1">Uncharacterized protein</fullName>
    </submittedName>
</protein>
<evidence type="ECO:0000313" key="1">
    <source>
        <dbReference type="EMBL" id="VFQ58943.1"/>
    </source>
</evidence>
<accession>A0A484K030</accession>